<evidence type="ECO:0000313" key="2">
    <source>
        <dbReference type="Proteomes" id="UP001596060"/>
    </source>
</evidence>
<dbReference type="RefSeq" id="WP_156451723.1">
    <property type="nucleotide sequence ID" value="NZ_JBHSLU010000017.1"/>
</dbReference>
<evidence type="ECO:0000313" key="1">
    <source>
        <dbReference type="EMBL" id="MFC5505430.1"/>
    </source>
</evidence>
<reference evidence="2" key="1">
    <citation type="journal article" date="2019" name="Int. J. Syst. Evol. Microbiol.">
        <title>The Global Catalogue of Microorganisms (GCM) 10K type strain sequencing project: providing services to taxonomists for standard genome sequencing and annotation.</title>
        <authorList>
            <consortium name="The Broad Institute Genomics Platform"/>
            <consortium name="The Broad Institute Genome Sequencing Center for Infectious Disease"/>
            <person name="Wu L."/>
            <person name="Ma J."/>
        </authorList>
    </citation>
    <scope>NUCLEOTIDE SEQUENCE [LARGE SCALE GENOMIC DNA]</scope>
    <source>
        <strain evidence="2">CCUG 43117</strain>
    </source>
</reference>
<dbReference type="EMBL" id="JBHSLU010000017">
    <property type="protein sequence ID" value="MFC5505430.1"/>
    <property type="molecule type" value="Genomic_DNA"/>
</dbReference>
<dbReference type="Proteomes" id="UP001596060">
    <property type="component" value="Unassembled WGS sequence"/>
</dbReference>
<protein>
    <submittedName>
        <fullName evidence="1">Uncharacterized protein</fullName>
    </submittedName>
</protein>
<gene>
    <name evidence="1" type="ORF">ACFPN9_09180</name>
</gene>
<comment type="caution">
    <text evidence="1">The sequence shown here is derived from an EMBL/GenBank/DDBJ whole genome shotgun (WGS) entry which is preliminary data.</text>
</comment>
<name>A0ABW0NY57_9HYPH</name>
<accession>A0ABW0NY57</accession>
<proteinExistence type="predicted"/>
<keyword evidence="2" id="KW-1185">Reference proteome</keyword>
<organism evidence="1 2">
    <name type="scientific">Bosea massiliensis</name>
    <dbReference type="NCBI Taxonomy" id="151419"/>
    <lineage>
        <taxon>Bacteria</taxon>
        <taxon>Pseudomonadati</taxon>
        <taxon>Pseudomonadota</taxon>
        <taxon>Alphaproteobacteria</taxon>
        <taxon>Hyphomicrobiales</taxon>
        <taxon>Boseaceae</taxon>
        <taxon>Bosea</taxon>
    </lineage>
</organism>
<sequence length="130" mass="14076">MRTRTKPGARWGCSMSDGPTGWELVQPFAPTPLSQTQSIEFRAYCSFRIRLDFGPIAVIAAMSVSVQIEVRRSEDAADQPTVSLSIAVVGSISVKVGGYTLRVGWSTFLSGPIVWEPPRLAAAPLMLPKP</sequence>